<dbReference type="InterPro" id="IPR000531">
    <property type="entry name" value="Beta-barrel_TonB"/>
</dbReference>
<comment type="subcellular location">
    <subcellularLocation>
        <location evidence="1 8">Cell outer membrane</location>
        <topology evidence="1 8">Multi-pass membrane protein</topology>
    </subcellularLocation>
</comment>
<dbReference type="SUPFAM" id="SSF56935">
    <property type="entry name" value="Porins"/>
    <property type="match status" value="1"/>
</dbReference>
<keyword evidence="3 8" id="KW-1134">Transmembrane beta strand</keyword>
<dbReference type="InterPro" id="IPR037066">
    <property type="entry name" value="Plug_dom_sf"/>
</dbReference>
<feature type="domain" description="TonB-dependent receptor plug" evidence="12">
    <location>
        <begin position="57"/>
        <end position="164"/>
    </location>
</feature>
<feature type="domain" description="TonB-dependent receptor-like beta-barrel" evidence="11">
    <location>
        <begin position="495"/>
        <end position="898"/>
    </location>
</feature>
<dbReference type="InterPro" id="IPR036942">
    <property type="entry name" value="Beta-barrel_TonB_sf"/>
</dbReference>
<dbReference type="CDD" id="cd01347">
    <property type="entry name" value="ligand_gated_channel"/>
    <property type="match status" value="1"/>
</dbReference>
<keyword evidence="15" id="KW-1185">Reference proteome</keyword>
<evidence type="ECO:0000259" key="11">
    <source>
        <dbReference type="Pfam" id="PF00593"/>
    </source>
</evidence>
<evidence type="ECO:0000256" key="2">
    <source>
        <dbReference type="ARBA" id="ARBA00022448"/>
    </source>
</evidence>
<evidence type="ECO:0000256" key="9">
    <source>
        <dbReference type="RuleBase" id="RU003357"/>
    </source>
</evidence>
<evidence type="ECO:0000313" key="15">
    <source>
        <dbReference type="Proteomes" id="UP000179786"/>
    </source>
</evidence>
<sequence>MLNSKVSKAVRLAIAFGAASTAAFSANTFAAEGEQKVERIEVTGSAIKRTDLEGALPLDVIDASAIAKSGVTSVPDLIANLPAMQGFTAAGESVGGGGGGIQTASLRNLGSEYTLVLLNGRRMVSADSGGTIDLNSIPLAAIKRVEILKDGASALYGSDAIAGVVNFILKDDVQSTTISARYDKPKDTSSSNFSITTGFGDLSVDGFNITAAYSRDEQDNLRSVDRDFAKTGFVQFEHSGQDLLAVAGSSSAIPGNAYVSYNRRDENGELMFDEDGNNIRSTYSFNPYKLNNNDTCHTTSAPSGARACQFDYTSTLEIQPESERDNIFVQGVATVNDTTEVYANASWSKFEMITRIAPYPTGIPLAIDSELAQKYVIPHTPQAILDDMVGISARWRVLPGGNRTDEWNTTTSQITAGIRGEISEWNYDLAVTRGDSEREQNRLTGYPKQEEFLALLNSGEIDIFAAPEDLTDEENAAVAATMFNGLWEKTETSMTSIDGKISGAIADLDAGSVYLGVGFDYRTSEYSRFNGEGNNDKVVLYESVSPEYDLERENYGAFAELIVPVLENLEVTGSIRYDNIGEVTDSLREGNKTVNDSENDTTYKLSLSYRPTDELLLRASMGTGFKMATMRQIAEPRVEFGVTAAPYDCPLASGHPLKSACHSDKLQYDVYREGNAALKPETSEQYTFGFVWAGDTGTSVSVDYWNIDMENEVRRLTQNQIFFNPATYNHLFTTKYDESLKKDVLAIVQAADNVGKSTTTGIDWSINLTNELSFGTLKTGIMGTYLIESENLRVGEDNVWDSSLGKVGPDEAVAFRNIININNSFTHGDFTHDLNIKARSGYTDAAADVNFTVYRSDLSETVDGSLIQKHIPVYFTVDYRLSYAYGDNANVTFGIKNLLDKEPPFTLNAAAGHQVGYDPRYADPYGRTFYIQADYTF</sequence>
<comment type="caution">
    <text evidence="14">The sequence shown here is derived from an EMBL/GenBank/DDBJ whole genome shotgun (WGS) entry which is preliminary data.</text>
</comment>
<gene>
    <name evidence="14" type="ORF">BET10_06050</name>
    <name evidence="13" type="ORF">BET10_06060</name>
</gene>
<dbReference type="OrthoDB" id="9815954at2"/>
<accession>A0A1S1MY42</accession>
<dbReference type="RefSeq" id="WP_070983660.1">
    <property type="nucleotide sequence ID" value="NZ_MKJU01000019.1"/>
</dbReference>
<evidence type="ECO:0000256" key="1">
    <source>
        <dbReference type="ARBA" id="ARBA00004571"/>
    </source>
</evidence>
<feature type="signal peptide" evidence="10">
    <location>
        <begin position="1"/>
        <end position="30"/>
    </location>
</feature>
<evidence type="ECO:0000256" key="10">
    <source>
        <dbReference type="SAM" id="SignalP"/>
    </source>
</evidence>
<keyword evidence="6 8" id="KW-0472">Membrane</keyword>
<dbReference type="GO" id="GO:0009279">
    <property type="term" value="C:cell outer membrane"/>
    <property type="evidence" value="ECO:0007669"/>
    <property type="project" value="UniProtKB-SubCell"/>
</dbReference>
<feature type="chain" id="PRO_5010478772" evidence="10">
    <location>
        <begin position="31"/>
        <end position="937"/>
    </location>
</feature>
<keyword evidence="5 9" id="KW-0798">TonB box</keyword>
<name>A0A1S1MY42_9GAMM</name>
<evidence type="ECO:0000256" key="8">
    <source>
        <dbReference type="PROSITE-ProRule" id="PRU01360"/>
    </source>
</evidence>
<reference evidence="14 15" key="1">
    <citation type="submission" date="2016-09" db="EMBL/GenBank/DDBJ databases">
        <title>Pseudoalteromonas amylolytica sp. nov., isolated from the surface seawater.</title>
        <authorList>
            <person name="Wu Y.-H."/>
            <person name="Cheng H."/>
            <person name="Jin X.-B."/>
            <person name="Wang C.-S."/>
            <person name="Xu X.-W."/>
        </authorList>
    </citation>
    <scope>NUCLEOTIDE SEQUENCE [LARGE SCALE GENOMIC DNA]</scope>
    <source>
        <strain evidence="14 15">JW1</strain>
    </source>
</reference>
<organism evidence="14 15">
    <name type="scientific">Pseudoalteromonas amylolytica</name>
    <dbReference type="NCBI Taxonomy" id="1859457"/>
    <lineage>
        <taxon>Bacteria</taxon>
        <taxon>Pseudomonadati</taxon>
        <taxon>Pseudomonadota</taxon>
        <taxon>Gammaproteobacteria</taxon>
        <taxon>Alteromonadales</taxon>
        <taxon>Pseudoalteromonadaceae</taxon>
        <taxon>Pseudoalteromonas</taxon>
    </lineage>
</organism>
<keyword evidence="10" id="KW-0732">Signal</keyword>
<dbReference type="PANTHER" id="PTHR47234:SF2">
    <property type="entry name" value="TONB-DEPENDENT RECEPTOR"/>
    <property type="match status" value="1"/>
</dbReference>
<evidence type="ECO:0000259" key="12">
    <source>
        <dbReference type="Pfam" id="PF07715"/>
    </source>
</evidence>
<dbReference type="Proteomes" id="UP000179786">
    <property type="component" value="Unassembled WGS sequence"/>
</dbReference>
<comment type="similarity">
    <text evidence="8 9">Belongs to the TonB-dependent receptor family.</text>
</comment>
<protein>
    <submittedName>
        <fullName evidence="14">TonB-dependent receptor</fullName>
    </submittedName>
</protein>
<dbReference type="Gene3D" id="2.40.170.20">
    <property type="entry name" value="TonB-dependent receptor, beta-barrel domain"/>
    <property type="match status" value="1"/>
</dbReference>
<keyword evidence="4 8" id="KW-0812">Transmembrane</keyword>
<proteinExistence type="inferred from homology"/>
<dbReference type="Pfam" id="PF07715">
    <property type="entry name" value="Plug"/>
    <property type="match status" value="1"/>
</dbReference>
<keyword evidence="14" id="KW-0675">Receptor</keyword>
<evidence type="ECO:0000256" key="3">
    <source>
        <dbReference type="ARBA" id="ARBA00022452"/>
    </source>
</evidence>
<dbReference type="EMBL" id="MKJU01000019">
    <property type="protein sequence ID" value="OHU92306.1"/>
    <property type="molecule type" value="Genomic_DNA"/>
</dbReference>
<evidence type="ECO:0000313" key="13">
    <source>
        <dbReference type="EMBL" id="OHU92287.1"/>
    </source>
</evidence>
<evidence type="ECO:0000256" key="7">
    <source>
        <dbReference type="ARBA" id="ARBA00023237"/>
    </source>
</evidence>
<keyword evidence="2 8" id="KW-0813">Transport</keyword>
<evidence type="ECO:0000256" key="4">
    <source>
        <dbReference type="ARBA" id="ARBA00022692"/>
    </source>
</evidence>
<dbReference type="EMBL" id="MKJU01000020">
    <property type="protein sequence ID" value="OHU92287.1"/>
    <property type="molecule type" value="Genomic_DNA"/>
</dbReference>
<evidence type="ECO:0000256" key="6">
    <source>
        <dbReference type="ARBA" id="ARBA00023136"/>
    </source>
</evidence>
<dbReference type="InterPro" id="IPR012910">
    <property type="entry name" value="Plug_dom"/>
</dbReference>
<dbReference type="Pfam" id="PF00593">
    <property type="entry name" value="TonB_dep_Rec_b-barrel"/>
    <property type="match status" value="1"/>
</dbReference>
<evidence type="ECO:0000256" key="5">
    <source>
        <dbReference type="ARBA" id="ARBA00023077"/>
    </source>
</evidence>
<dbReference type="Gene3D" id="2.170.130.10">
    <property type="entry name" value="TonB-dependent receptor, plug domain"/>
    <property type="match status" value="1"/>
</dbReference>
<dbReference type="PROSITE" id="PS52016">
    <property type="entry name" value="TONB_DEPENDENT_REC_3"/>
    <property type="match status" value="1"/>
</dbReference>
<dbReference type="STRING" id="1859457.BET10_06050"/>
<keyword evidence="7 8" id="KW-0998">Cell outer membrane</keyword>
<evidence type="ECO:0000313" key="14">
    <source>
        <dbReference type="EMBL" id="OHU92306.1"/>
    </source>
</evidence>
<dbReference type="InterPro" id="IPR039426">
    <property type="entry name" value="TonB-dep_rcpt-like"/>
</dbReference>
<dbReference type="AlphaFoldDB" id="A0A1S1MY42"/>
<dbReference type="PANTHER" id="PTHR47234">
    <property type="match status" value="1"/>
</dbReference>